<accession>A0ABY2UIL2</accession>
<gene>
    <name evidence="2" type="ORF">FDY93_09365</name>
</gene>
<keyword evidence="3" id="KW-1185">Reference proteome</keyword>
<dbReference type="EMBL" id="VANI01000009">
    <property type="protein sequence ID" value="TLM77782.1"/>
    <property type="molecule type" value="Genomic_DNA"/>
</dbReference>
<comment type="caution">
    <text evidence="2">The sequence shown here is derived from an EMBL/GenBank/DDBJ whole genome shotgun (WGS) entry which is preliminary data.</text>
</comment>
<dbReference type="Proteomes" id="UP000306791">
    <property type="component" value="Unassembled WGS sequence"/>
</dbReference>
<protein>
    <submittedName>
        <fullName evidence="2">Uncharacterized protein</fullName>
    </submittedName>
</protein>
<name>A0ABY2UIL2_9GAMM</name>
<evidence type="ECO:0000313" key="3">
    <source>
        <dbReference type="Proteomes" id="UP000306791"/>
    </source>
</evidence>
<evidence type="ECO:0000313" key="2">
    <source>
        <dbReference type="EMBL" id="TLM77782.1"/>
    </source>
</evidence>
<sequence length="97" mass="10891">MNSNRLRGISSAKNVEVSPPSLPVCSHEGSVMDTPRKPELPKNLELVFRRIGEQLEAYYSGSVQGAVNRAELESKKPGVRRPVFLYRDKPQASARRR</sequence>
<feature type="region of interest" description="Disordered" evidence="1">
    <location>
        <begin position="1"/>
        <end position="37"/>
    </location>
</feature>
<evidence type="ECO:0000256" key="1">
    <source>
        <dbReference type="SAM" id="MobiDB-lite"/>
    </source>
</evidence>
<reference evidence="2 3" key="1">
    <citation type="submission" date="2019-05" db="EMBL/GenBank/DDBJ databases">
        <title>Microbulbifer harenosus sp. nov., an alginate-degrading bacterium isolated from coastal sand.</title>
        <authorList>
            <person name="Huang H."/>
            <person name="Mo K."/>
            <person name="Bao S."/>
        </authorList>
    </citation>
    <scope>NUCLEOTIDE SEQUENCE [LARGE SCALE GENOMIC DNA]</scope>
    <source>
        <strain evidence="2 3">HB161719</strain>
    </source>
</reference>
<organism evidence="2 3">
    <name type="scientific">Microbulbifer harenosus</name>
    <dbReference type="NCBI Taxonomy" id="2576840"/>
    <lineage>
        <taxon>Bacteria</taxon>
        <taxon>Pseudomonadati</taxon>
        <taxon>Pseudomonadota</taxon>
        <taxon>Gammaproteobacteria</taxon>
        <taxon>Cellvibrionales</taxon>
        <taxon>Microbulbiferaceae</taxon>
        <taxon>Microbulbifer</taxon>
    </lineage>
</organism>
<proteinExistence type="predicted"/>
<dbReference type="RefSeq" id="WP_138235459.1">
    <property type="nucleotide sequence ID" value="NZ_CP185860.1"/>
</dbReference>